<gene>
    <name evidence="1" type="ORF">MPRG_55800</name>
</gene>
<sequence length="154" mass="17058">MTKLEVKRFDLPPVPAPKPGDDPVFRWDTYAEVRVAELVAVVRRFAYWDERDDRALEVGFEAYIEGLPDTAGVADVVATHPDVLSDLGGISYKAAELLRECRSDGECRTCDGSEEVRVSSGKWTYAATCPACVSEQEFLVQRIDGDQFIIGPAE</sequence>
<comment type="caution">
    <text evidence="1">The sequence shown here is derived from an EMBL/GenBank/DDBJ whole genome shotgun (WGS) entry which is preliminary data.</text>
</comment>
<reference evidence="1 2" key="1">
    <citation type="journal article" date="2019" name="Emerg. Microbes Infect.">
        <title>Comprehensive subspecies identification of 175 nontuberculous mycobacteria species based on 7547 genomic profiles.</title>
        <authorList>
            <person name="Matsumoto Y."/>
            <person name="Kinjo T."/>
            <person name="Motooka D."/>
            <person name="Nabeya D."/>
            <person name="Jung N."/>
            <person name="Uechi K."/>
            <person name="Horii T."/>
            <person name="Iida T."/>
            <person name="Fujita J."/>
            <person name="Nakamura S."/>
        </authorList>
    </citation>
    <scope>NUCLEOTIDE SEQUENCE [LARGE SCALE GENOMIC DNA]</scope>
    <source>
        <strain evidence="1 2">JCM 18565</strain>
    </source>
</reference>
<dbReference type="Proteomes" id="UP000465240">
    <property type="component" value="Unassembled WGS sequence"/>
</dbReference>
<accession>A0ABQ1CD09</accession>
<evidence type="ECO:0000313" key="1">
    <source>
        <dbReference type="EMBL" id="GFG82304.1"/>
    </source>
</evidence>
<keyword evidence="2" id="KW-1185">Reference proteome</keyword>
<evidence type="ECO:0000313" key="2">
    <source>
        <dbReference type="Proteomes" id="UP000465240"/>
    </source>
</evidence>
<dbReference type="RefSeq" id="WP_120791144.1">
    <property type="nucleotide sequence ID" value="NZ_BLKX01000001.1"/>
</dbReference>
<name>A0ABQ1CD09_9MYCO</name>
<organism evidence="1 2">
    <name type="scientific">Mycobacterium paragordonae</name>
    <dbReference type="NCBI Taxonomy" id="1389713"/>
    <lineage>
        <taxon>Bacteria</taxon>
        <taxon>Bacillati</taxon>
        <taxon>Actinomycetota</taxon>
        <taxon>Actinomycetes</taxon>
        <taxon>Mycobacteriales</taxon>
        <taxon>Mycobacteriaceae</taxon>
        <taxon>Mycobacterium</taxon>
    </lineage>
</organism>
<protein>
    <submittedName>
        <fullName evidence="1">Uncharacterized protein</fullName>
    </submittedName>
</protein>
<dbReference type="EMBL" id="BLKX01000001">
    <property type="protein sequence ID" value="GFG82304.1"/>
    <property type="molecule type" value="Genomic_DNA"/>
</dbReference>
<proteinExistence type="predicted"/>